<accession>A0A645GWP8</accession>
<sequence>MPQKMDVSQPKLRRLSFQFLLNGTSTNNYDGISCSSRGLDQNMQAFVIANNSNKQEELRAKSITPIRQLLWRWYRISGLIQPNRNHVDLMFVLRQHIAGRQVVGRRGYDTTHVTQKPPLQRTV</sequence>
<dbReference type="AlphaFoldDB" id="A0A645GWP8"/>
<proteinExistence type="predicted"/>
<gene>
    <name evidence="1" type="ORF">SDC9_178157</name>
</gene>
<organism evidence="1">
    <name type="scientific">bioreactor metagenome</name>
    <dbReference type="NCBI Taxonomy" id="1076179"/>
    <lineage>
        <taxon>unclassified sequences</taxon>
        <taxon>metagenomes</taxon>
        <taxon>ecological metagenomes</taxon>
    </lineage>
</organism>
<protein>
    <submittedName>
        <fullName evidence="1">Uncharacterized protein</fullName>
    </submittedName>
</protein>
<reference evidence="1" key="1">
    <citation type="submission" date="2019-08" db="EMBL/GenBank/DDBJ databases">
        <authorList>
            <person name="Kucharzyk K."/>
            <person name="Murdoch R.W."/>
            <person name="Higgins S."/>
            <person name="Loffler F."/>
        </authorList>
    </citation>
    <scope>NUCLEOTIDE SEQUENCE</scope>
</reference>
<name>A0A645GWP8_9ZZZZ</name>
<comment type="caution">
    <text evidence="1">The sequence shown here is derived from an EMBL/GenBank/DDBJ whole genome shotgun (WGS) entry which is preliminary data.</text>
</comment>
<evidence type="ECO:0000313" key="1">
    <source>
        <dbReference type="EMBL" id="MPN30686.1"/>
    </source>
</evidence>
<dbReference type="EMBL" id="VSSQ01081901">
    <property type="protein sequence ID" value="MPN30686.1"/>
    <property type="molecule type" value="Genomic_DNA"/>
</dbReference>